<gene>
    <name evidence="2" type="ORF">DHR80_13005</name>
</gene>
<accession>A0A3D5NBU1</accession>
<evidence type="ECO:0000313" key="3">
    <source>
        <dbReference type="Proteomes" id="UP000264179"/>
    </source>
</evidence>
<comment type="caution">
    <text evidence="2">The sequence shown here is derived from an EMBL/GenBank/DDBJ whole genome shotgun (WGS) entry which is preliminary data.</text>
</comment>
<reference evidence="2 3" key="1">
    <citation type="journal article" date="2018" name="Nat. Biotechnol.">
        <title>A standardized bacterial taxonomy based on genome phylogeny substantially revises the tree of life.</title>
        <authorList>
            <person name="Parks D.H."/>
            <person name="Chuvochina M."/>
            <person name="Waite D.W."/>
            <person name="Rinke C."/>
            <person name="Skarshewski A."/>
            <person name="Chaumeil P.A."/>
            <person name="Hugenholtz P."/>
        </authorList>
    </citation>
    <scope>NUCLEOTIDE SEQUENCE [LARGE SCALE GENOMIC DNA]</scope>
    <source>
        <strain evidence="2">UBA9881</strain>
    </source>
</reference>
<organism evidence="2 3">
    <name type="scientific">Thalassospira lucentensis</name>
    <dbReference type="NCBI Taxonomy" id="168935"/>
    <lineage>
        <taxon>Bacteria</taxon>
        <taxon>Pseudomonadati</taxon>
        <taxon>Pseudomonadota</taxon>
        <taxon>Alphaproteobacteria</taxon>
        <taxon>Rhodospirillales</taxon>
        <taxon>Thalassospiraceae</taxon>
        <taxon>Thalassospira</taxon>
    </lineage>
</organism>
<evidence type="ECO:0000256" key="1">
    <source>
        <dbReference type="SAM" id="MobiDB-lite"/>
    </source>
</evidence>
<protein>
    <submittedName>
        <fullName evidence="2">Uncharacterized protein</fullName>
    </submittedName>
</protein>
<sequence>MAVRPRHDGDTVVSVWGQAKIEFIALRDEIRDEHLTGKSKNRIYREFRASGRLTMSQRSFYYWFDRLSSNTHLAQNTLPVPAPIKPRNHKGSVAVRVDPRPPAKIQNIDGRLSSVSTQLWDDDDEPQHLKTEQ</sequence>
<dbReference type="EMBL" id="DPOP01000099">
    <property type="protein sequence ID" value="HCW68088.1"/>
    <property type="molecule type" value="Genomic_DNA"/>
</dbReference>
<dbReference type="AlphaFoldDB" id="A0A3D5NBU1"/>
<name>A0A3D5NBU1_9PROT</name>
<dbReference type="Proteomes" id="UP000264179">
    <property type="component" value="Unassembled WGS sequence"/>
</dbReference>
<proteinExistence type="predicted"/>
<evidence type="ECO:0000313" key="2">
    <source>
        <dbReference type="EMBL" id="HCW68088.1"/>
    </source>
</evidence>
<feature type="region of interest" description="Disordered" evidence="1">
    <location>
        <begin position="79"/>
        <end position="133"/>
    </location>
</feature>